<keyword evidence="3" id="KW-0547">Nucleotide-binding</keyword>
<dbReference type="STRING" id="142588.SAMN04488559_1128"/>
<dbReference type="PANTHER" id="PTHR43289:SF6">
    <property type="entry name" value="SERINE_THREONINE-PROTEIN KINASE NEKL-3"/>
    <property type="match status" value="1"/>
</dbReference>
<feature type="transmembrane region" description="Helical" evidence="6">
    <location>
        <begin position="317"/>
        <end position="336"/>
    </location>
</feature>
<evidence type="ECO:0000256" key="2">
    <source>
        <dbReference type="ARBA" id="ARBA00022679"/>
    </source>
</evidence>
<dbReference type="AlphaFoldDB" id="A0A1H9TAZ8"/>
<dbReference type="EC" id="2.7.11.1" evidence="1"/>
<evidence type="ECO:0000313" key="8">
    <source>
        <dbReference type="EMBL" id="SER94490.1"/>
    </source>
</evidence>
<dbReference type="Proteomes" id="UP000198948">
    <property type="component" value="Unassembled WGS sequence"/>
</dbReference>
<keyword evidence="9" id="KW-1185">Reference proteome</keyword>
<dbReference type="Pfam" id="PF00069">
    <property type="entry name" value="Pkinase"/>
    <property type="match status" value="1"/>
</dbReference>
<dbReference type="InterPro" id="IPR008271">
    <property type="entry name" value="Ser/Thr_kinase_AS"/>
</dbReference>
<keyword evidence="2" id="KW-0808">Transferase</keyword>
<feature type="transmembrane region" description="Helical" evidence="6">
    <location>
        <begin position="390"/>
        <end position="408"/>
    </location>
</feature>
<dbReference type="PROSITE" id="PS00108">
    <property type="entry name" value="PROTEIN_KINASE_ST"/>
    <property type="match status" value="1"/>
</dbReference>
<sequence>MDKHSANEYHKEHFDQYKEIEPLNQKENSPILVRHLQSNEFFVRKKYDPSLSKRLIQLKKVNHPNLPKIKEIVLQNNHLWIFEEYIHGKNLTDILKAVPALKTEEILEIGISVAEALTALHEEKLIHRDVKPGNIMITTDGVVKLIDFDALRFYDDSKNTDTVNLGTIGFASPEQFGFAQSDERSDIYSLGVVLNVCSARRYPKNGITTDPILATIITKATKLDPDDRYENMLEMTNALLQVKKASFPAVQSAQQQQDFYVRTLPIKEEAVIQQEKNSWTPLSPEMIQAAQEQPQQAASSVQQNWLRRYVPGFRTDLLANKIFACLIYALYAYLIFYENSIVTFKDWLLRALQNAFILLPLSILFTNFMNIQKKLPLIKSEDKKNRRLGFLLYIVIWLIALTCLIALFDSLHTQAFLDFFNK</sequence>
<proteinExistence type="predicted"/>
<dbReference type="SUPFAM" id="SSF56112">
    <property type="entry name" value="Protein kinase-like (PK-like)"/>
    <property type="match status" value="1"/>
</dbReference>
<dbReference type="RefSeq" id="WP_092652747.1">
    <property type="nucleotide sequence ID" value="NZ_FOHA01000012.1"/>
</dbReference>
<evidence type="ECO:0000256" key="4">
    <source>
        <dbReference type="ARBA" id="ARBA00022777"/>
    </source>
</evidence>
<keyword evidence="4 8" id="KW-0418">Kinase</keyword>
<protein>
    <recommendedName>
        <fullName evidence="1">non-specific serine/threonine protein kinase</fullName>
        <ecNumber evidence="1">2.7.11.1</ecNumber>
    </recommendedName>
</protein>
<dbReference type="PANTHER" id="PTHR43289">
    <property type="entry name" value="MITOGEN-ACTIVATED PROTEIN KINASE KINASE KINASE 20-RELATED"/>
    <property type="match status" value="1"/>
</dbReference>
<gene>
    <name evidence="8" type="ORF">SAMN04488559_1128</name>
</gene>
<evidence type="ECO:0000256" key="6">
    <source>
        <dbReference type="SAM" id="Phobius"/>
    </source>
</evidence>
<organism evidence="8 9">
    <name type="scientific">Isobaculum melis</name>
    <dbReference type="NCBI Taxonomy" id="142588"/>
    <lineage>
        <taxon>Bacteria</taxon>
        <taxon>Bacillati</taxon>
        <taxon>Bacillota</taxon>
        <taxon>Bacilli</taxon>
        <taxon>Lactobacillales</taxon>
        <taxon>Carnobacteriaceae</taxon>
        <taxon>Isobaculum</taxon>
    </lineage>
</organism>
<dbReference type="InterPro" id="IPR000719">
    <property type="entry name" value="Prot_kinase_dom"/>
</dbReference>
<dbReference type="InterPro" id="IPR011009">
    <property type="entry name" value="Kinase-like_dom_sf"/>
</dbReference>
<dbReference type="GO" id="GO:0004674">
    <property type="term" value="F:protein serine/threonine kinase activity"/>
    <property type="evidence" value="ECO:0007669"/>
    <property type="project" value="UniProtKB-EC"/>
</dbReference>
<name>A0A1H9TAZ8_9LACT</name>
<dbReference type="PROSITE" id="PS50011">
    <property type="entry name" value="PROTEIN_KINASE_DOM"/>
    <property type="match status" value="1"/>
</dbReference>
<reference evidence="8 9" key="1">
    <citation type="submission" date="2016-10" db="EMBL/GenBank/DDBJ databases">
        <authorList>
            <person name="de Groot N.N."/>
        </authorList>
    </citation>
    <scope>NUCLEOTIDE SEQUENCE [LARGE SCALE GENOMIC DNA]</scope>
    <source>
        <strain evidence="8 9">DSM 13760</strain>
    </source>
</reference>
<evidence type="ECO:0000256" key="1">
    <source>
        <dbReference type="ARBA" id="ARBA00012513"/>
    </source>
</evidence>
<dbReference type="SMART" id="SM00220">
    <property type="entry name" value="S_TKc"/>
    <property type="match status" value="1"/>
</dbReference>
<dbReference type="CDD" id="cd14014">
    <property type="entry name" value="STKc_PknB_like"/>
    <property type="match status" value="1"/>
</dbReference>
<keyword evidence="6" id="KW-0812">Transmembrane</keyword>
<dbReference type="EMBL" id="FOHA01000012">
    <property type="protein sequence ID" value="SER94490.1"/>
    <property type="molecule type" value="Genomic_DNA"/>
</dbReference>
<feature type="domain" description="Protein kinase" evidence="7">
    <location>
        <begin position="1"/>
        <end position="260"/>
    </location>
</feature>
<dbReference type="GO" id="GO:0005524">
    <property type="term" value="F:ATP binding"/>
    <property type="evidence" value="ECO:0007669"/>
    <property type="project" value="UniProtKB-KW"/>
</dbReference>
<evidence type="ECO:0000256" key="3">
    <source>
        <dbReference type="ARBA" id="ARBA00022741"/>
    </source>
</evidence>
<keyword evidence="5" id="KW-0067">ATP-binding</keyword>
<dbReference type="OrthoDB" id="9788659at2"/>
<feature type="transmembrane region" description="Helical" evidence="6">
    <location>
        <begin position="348"/>
        <end position="369"/>
    </location>
</feature>
<dbReference type="Gene3D" id="1.10.510.10">
    <property type="entry name" value="Transferase(Phosphotransferase) domain 1"/>
    <property type="match status" value="1"/>
</dbReference>
<keyword evidence="6" id="KW-1133">Transmembrane helix</keyword>
<keyword evidence="6" id="KW-0472">Membrane</keyword>
<evidence type="ECO:0000256" key="5">
    <source>
        <dbReference type="ARBA" id="ARBA00022840"/>
    </source>
</evidence>
<evidence type="ECO:0000259" key="7">
    <source>
        <dbReference type="PROSITE" id="PS50011"/>
    </source>
</evidence>
<accession>A0A1H9TAZ8</accession>
<evidence type="ECO:0000313" key="9">
    <source>
        <dbReference type="Proteomes" id="UP000198948"/>
    </source>
</evidence>